<keyword evidence="4" id="KW-1185">Reference proteome</keyword>
<feature type="transmembrane region" description="Helical" evidence="2">
    <location>
        <begin position="748"/>
        <end position="769"/>
    </location>
</feature>
<evidence type="ECO:0000256" key="1">
    <source>
        <dbReference type="SAM" id="MobiDB-lite"/>
    </source>
</evidence>
<keyword evidence="2" id="KW-0812">Transmembrane</keyword>
<dbReference type="OMA" id="MIVRCEN"/>
<dbReference type="EMBL" id="UYRX01000060">
    <property type="protein sequence ID" value="VDK71992.1"/>
    <property type="molecule type" value="Genomic_DNA"/>
</dbReference>
<evidence type="ECO:0000313" key="3">
    <source>
        <dbReference type="EMBL" id="VDK71992.1"/>
    </source>
</evidence>
<dbReference type="OrthoDB" id="5869255at2759"/>
<feature type="region of interest" description="Disordered" evidence="1">
    <location>
        <begin position="309"/>
        <end position="359"/>
    </location>
</feature>
<feature type="compositionally biased region" description="Polar residues" evidence="1">
    <location>
        <begin position="312"/>
        <end position="356"/>
    </location>
</feature>
<organism evidence="3 4">
    <name type="scientific">Litomosoides sigmodontis</name>
    <name type="common">Filarial nematode worm</name>
    <dbReference type="NCBI Taxonomy" id="42156"/>
    <lineage>
        <taxon>Eukaryota</taxon>
        <taxon>Metazoa</taxon>
        <taxon>Ecdysozoa</taxon>
        <taxon>Nematoda</taxon>
        <taxon>Chromadorea</taxon>
        <taxon>Rhabditida</taxon>
        <taxon>Spirurina</taxon>
        <taxon>Spiruromorpha</taxon>
        <taxon>Filarioidea</taxon>
        <taxon>Onchocercidae</taxon>
        <taxon>Litomosoides</taxon>
    </lineage>
</organism>
<dbReference type="AlphaFoldDB" id="A0A3P6S7Y9"/>
<accession>A0A3P6S7Y9</accession>
<keyword evidence="2" id="KW-0472">Membrane</keyword>
<dbReference type="Proteomes" id="UP000277928">
    <property type="component" value="Unassembled WGS sequence"/>
</dbReference>
<keyword evidence="2" id="KW-1133">Transmembrane helix</keyword>
<proteinExistence type="predicted"/>
<evidence type="ECO:0000256" key="2">
    <source>
        <dbReference type="SAM" id="Phobius"/>
    </source>
</evidence>
<evidence type="ECO:0000313" key="4">
    <source>
        <dbReference type="Proteomes" id="UP000277928"/>
    </source>
</evidence>
<sequence>MFLRANRSTDGHSYVEYRADKNVSLIFSSGVTEVNAFNGLWAQVTAVTWHLPVTGLITVGSNILNDLDRQLHIVSMQMRYGNVTVQITSDYRILKIRSELYVVNLKTIVSPFEISIYDHEMTVRCEDERAIVQLLPNSSNIIINTDQYSKVLIDRGREAAILGGREIRPAGNINLLSMQLKILLKSGNISSIHASTNRSQITMASTAAHHAVDIIGGRINLHVFTGNVSMDIVANTHLEPMPTMLTPFLTPPDDFHHNFPIDKRNISSSDIASATQIPLTVTSASVLDETNGFQDRVVSTEGHIDGNIPPFTLSTVRSTGTIGQSPTTVLTSKPLSSAKSTPPSHSENDSHTSSIAEATKTERIDFSTNTFSSPEIKGTTVASIFLPNTSTMTSGASSALRTTYFSPSFLLTAVTSSSPATILTAIPLIPVKTLTSSRISEIIVSSVPVSSRIPQPSSTSTTSVSGDVIEDVVSEMKQPDGENHTDFIEFSWDNIAENGIPTTTTATSIPSTTRADEKVSVTSQQVRRTECFEVELEKQDPCSAWTPFASLPFEFPPTAHYPSTVSFREGNFILQDNEAKSEITFGKNKIPKNKEWNKSALDVPSVSMITAVKEIFDKIMQHGSRRNENPKTEFEQQQNFFSSSKFKRALSTFDNEEMYELQLKIPLNVNLTALDLRRELLLALKKFVLFASLHEGRPPISEDAVRIKITNIERNGDYLKVLFSVIVNAKMNVATNCAQNYAFSGANLLVAAMGILISTLFSASSVFIYRKQCRNFAVRITFCAVFESSLERVISL</sequence>
<name>A0A3P6S7Y9_LITSI</name>
<gene>
    <name evidence="3" type="ORF">NLS_LOCUS1637</name>
</gene>
<reference evidence="3 4" key="1">
    <citation type="submission" date="2018-08" db="EMBL/GenBank/DDBJ databases">
        <authorList>
            <person name="Laetsch R D."/>
            <person name="Stevens L."/>
            <person name="Kumar S."/>
            <person name="Blaxter L. M."/>
        </authorList>
    </citation>
    <scope>NUCLEOTIDE SEQUENCE [LARGE SCALE GENOMIC DNA]</scope>
</reference>
<protein>
    <submittedName>
        <fullName evidence="3">Uncharacterized protein</fullName>
    </submittedName>
</protein>